<accession>A0A813DSR5</accession>
<dbReference type="Gene3D" id="3.40.50.720">
    <property type="entry name" value="NAD(P)-binding Rossmann-like Domain"/>
    <property type="match status" value="1"/>
</dbReference>
<dbReference type="Proteomes" id="UP000654075">
    <property type="component" value="Unassembled WGS sequence"/>
</dbReference>
<dbReference type="SUPFAM" id="SSF51735">
    <property type="entry name" value="NAD(P)-binding Rossmann-fold domains"/>
    <property type="match status" value="1"/>
</dbReference>
<reference evidence="2" key="1">
    <citation type="submission" date="2021-02" db="EMBL/GenBank/DDBJ databases">
        <authorList>
            <person name="Dougan E. K."/>
            <person name="Rhodes N."/>
            <person name="Thang M."/>
            <person name="Chan C."/>
        </authorList>
    </citation>
    <scope>NUCLEOTIDE SEQUENCE</scope>
</reference>
<evidence type="ECO:0000313" key="2">
    <source>
        <dbReference type="EMBL" id="CAE8589307.1"/>
    </source>
</evidence>
<proteinExistence type="predicted"/>
<comment type="caution">
    <text evidence="2">The sequence shown here is derived from an EMBL/GenBank/DDBJ whole genome shotgun (WGS) entry which is preliminary data.</text>
</comment>
<dbReference type="InterPro" id="IPR036291">
    <property type="entry name" value="NAD(P)-bd_dom_sf"/>
</dbReference>
<organism evidence="2 3">
    <name type="scientific">Polarella glacialis</name>
    <name type="common">Dinoflagellate</name>
    <dbReference type="NCBI Taxonomy" id="89957"/>
    <lineage>
        <taxon>Eukaryota</taxon>
        <taxon>Sar</taxon>
        <taxon>Alveolata</taxon>
        <taxon>Dinophyceae</taxon>
        <taxon>Suessiales</taxon>
        <taxon>Suessiaceae</taxon>
        <taxon>Polarella</taxon>
    </lineage>
</organism>
<sequence length="101" mass="10487">MLTVVVFGATGDLAKKKLFPCPVRADFWQPGASRSPASHDARAGLCARSAGARGLFGEAVRERAGASPRGVSEAGELLSRPVRPASRFRQAPPGIAPVGSF</sequence>
<protein>
    <submittedName>
        <fullName evidence="2">Uncharacterized protein</fullName>
    </submittedName>
</protein>
<evidence type="ECO:0000256" key="1">
    <source>
        <dbReference type="SAM" id="MobiDB-lite"/>
    </source>
</evidence>
<dbReference type="AlphaFoldDB" id="A0A813DSR5"/>
<evidence type="ECO:0000313" key="3">
    <source>
        <dbReference type="Proteomes" id="UP000654075"/>
    </source>
</evidence>
<gene>
    <name evidence="2" type="ORF">PGLA1383_LOCUS8075</name>
</gene>
<dbReference type="EMBL" id="CAJNNV010003607">
    <property type="protein sequence ID" value="CAE8589307.1"/>
    <property type="molecule type" value="Genomic_DNA"/>
</dbReference>
<name>A0A813DSR5_POLGL</name>
<feature type="region of interest" description="Disordered" evidence="1">
    <location>
        <begin position="82"/>
        <end position="101"/>
    </location>
</feature>
<keyword evidence="3" id="KW-1185">Reference proteome</keyword>